<feature type="transmembrane region" description="Helical" evidence="9">
    <location>
        <begin position="211"/>
        <end position="229"/>
    </location>
</feature>
<evidence type="ECO:0000256" key="1">
    <source>
        <dbReference type="ARBA" id="ARBA00004651"/>
    </source>
</evidence>
<keyword evidence="6 9" id="KW-1133">Transmembrane helix</keyword>
<feature type="transmembrane region" description="Helical" evidence="9">
    <location>
        <begin position="121"/>
        <end position="143"/>
    </location>
</feature>
<keyword evidence="3" id="KW-0813">Transport</keyword>
<gene>
    <name evidence="10" type="ORF">GCM10010334_18620</name>
</gene>
<comment type="subcellular location">
    <subcellularLocation>
        <location evidence="1">Cell membrane</location>
        <topology evidence="1">Multi-pass membrane protein</topology>
    </subcellularLocation>
</comment>
<feature type="transmembrane region" description="Helical" evidence="9">
    <location>
        <begin position="150"/>
        <end position="173"/>
    </location>
</feature>
<feature type="transmembrane region" description="Helical" evidence="9">
    <location>
        <begin position="334"/>
        <end position="353"/>
    </location>
</feature>
<dbReference type="EMBL" id="BMVC01000003">
    <property type="protein sequence ID" value="GHC87097.1"/>
    <property type="molecule type" value="Genomic_DNA"/>
</dbReference>
<feature type="transmembrane region" description="Helical" evidence="9">
    <location>
        <begin position="394"/>
        <end position="414"/>
    </location>
</feature>
<evidence type="ECO:0000256" key="6">
    <source>
        <dbReference type="ARBA" id="ARBA00022989"/>
    </source>
</evidence>
<feature type="transmembrane region" description="Helical" evidence="9">
    <location>
        <begin position="185"/>
        <end position="204"/>
    </location>
</feature>
<dbReference type="InterPro" id="IPR006043">
    <property type="entry name" value="NCS2"/>
</dbReference>
<comment type="similarity">
    <text evidence="2">Belongs to the nucleobase:cation symporter-2 (NCS2) (TC 2.A.40) family.</text>
</comment>
<dbReference type="NCBIfam" id="TIGR00801">
    <property type="entry name" value="ncs2"/>
    <property type="match status" value="1"/>
</dbReference>
<dbReference type="NCBIfam" id="NF037981">
    <property type="entry name" value="NCS2_1"/>
    <property type="match status" value="1"/>
</dbReference>
<evidence type="ECO:0000256" key="5">
    <source>
        <dbReference type="ARBA" id="ARBA00022692"/>
    </source>
</evidence>
<evidence type="ECO:0000313" key="10">
    <source>
        <dbReference type="EMBL" id="GHC87097.1"/>
    </source>
</evidence>
<dbReference type="GO" id="GO:0042907">
    <property type="term" value="F:xanthine transmembrane transporter activity"/>
    <property type="evidence" value="ECO:0007669"/>
    <property type="project" value="TreeGrafter"/>
</dbReference>
<feature type="compositionally biased region" description="Basic and acidic residues" evidence="8">
    <location>
        <begin position="494"/>
        <end position="504"/>
    </location>
</feature>
<feature type="region of interest" description="Disordered" evidence="8">
    <location>
        <begin position="453"/>
        <end position="504"/>
    </location>
</feature>
<feature type="transmembrane region" description="Helical" evidence="9">
    <location>
        <begin position="33"/>
        <end position="59"/>
    </location>
</feature>
<feature type="compositionally biased region" description="Basic and acidic residues" evidence="8">
    <location>
        <begin position="453"/>
        <end position="462"/>
    </location>
</feature>
<dbReference type="GO" id="GO:0005886">
    <property type="term" value="C:plasma membrane"/>
    <property type="evidence" value="ECO:0007669"/>
    <property type="project" value="UniProtKB-SubCell"/>
</dbReference>
<feature type="region of interest" description="Disordered" evidence="8">
    <location>
        <begin position="1"/>
        <end position="24"/>
    </location>
</feature>
<dbReference type="InterPro" id="IPR017588">
    <property type="entry name" value="UacT-like"/>
</dbReference>
<dbReference type="InterPro" id="IPR006042">
    <property type="entry name" value="Xan_ur_permease"/>
</dbReference>
<dbReference type="PANTHER" id="PTHR42810:SF4">
    <property type="entry name" value="URIC ACID TRANSPORTER UACT"/>
    <property type="match status" value="1"/>
</dbReference>
<feature type="transmembrane region" description="Helical" evidence="9">
    <location>
        <begin position="65"/>
        <end position="84"/>
    </location>
</feature>
<keyword evidence="4" id="KW-1003">Cell membrane</keyword>
<keyword evidence="7 9" id="KW-0472">Membrane</keyword>
<dbReference type="Proteomes" id="UP000638353">
    <property type="component" value="Unassembled WGS sequence"/>
</dbReference>
<reference evidence="10" key="2">
    <citation type="submission" date="2020-09" db="EMBL/GenBank/DDBJ databases">
        <authorList>
            <person name="Sun Q."/>
            <person name="Ohkuma M."/>
        </authorList>
    </citation>
    <scope>NUCLEOTIDE SEQUENCE</scope>
    <source>
        <strain evidence="10">JCM 4637</strain>
    </source>
</reference>
<dbReference type="Pfam" id="PF00860">
    <property type="entry name" value="Xan_ur_permease"/>
    <property type="match status" value="1"/>
</dbReference>
<evidence type="ECO:0000256" key="7">
    <source>
        <dbReference type="ARBA" id="ARBA00023136"/>
    </source>
</evidence>
<evidence type="ECO:0000256" key="2">
    <source>
        <dbReference type="ARBA" id="ARBA00008821"/>
    </source>
</evidence>
<feature type="transmembrane region" description="Helical" evidence="9">
    <location>
        <begin position="359"/>
        <end position="382"/>
    </location>
</feature>
<protein>
    <submittedName>
        <fullName evidence="10">Xanthine/uracil permease</fullName>
    </submittedName>
</protein>
<feature type="compositionally biased region" description="Low complexity" evidence="8">
    <location>
        <begin position="1"/>
        <end position="21"/>
    </location>
</feature>
<dbReference type="AlphaFoldDB" id="A0A918WVW0"/>
<proteinExistence type="inferred from homology"/>
<dbReference type="NCBIfam" id="TIGR03173">
    <property type="entry name" value="pbuX"/>
    <property type="match status" value="1"/>
</dbReference>
<keyword evidence="5 9" id="KW-0812">Transmembrane</keyword>
<comment type="caution">
    <text evidence="10">The sequence shown here is derived from an EMBL/GenBank/DDBJ whole genome shotgun (WGS) entry which is preliminary data.</text>
</comment>
<feature type="transmembrane region" description="Helical" evidence="9">
    <location>
        <begin position="420"/>
        <end position="443"/>
    </location>
</feature>
<evidence type="ECO:0000256" key="4">
    <source>
        <dbReference type="ARBA" id="ARBA00022475"/>
    </source>
</evidence>
<dbReference type="RefSeq" id="WP_189823027.1">
    <property type="nucleotide sequence ID" value="NZ_BMVC01000003.1"/>
</dbReference>
<name>A0A918WVW0_9ACTN</name>
<accession>A0A918WVW0</accession>
<feature type="transmembrane region" description="Helical" evidence="9">
    <location>
        <begin position="249"/>
        <end position="270"/>
    </location>
</feature>
<evidence type="ECO:0000256" key="3">
    <source>
        <dbReference type="ARBA" id="ARBA00022448"/>
    </source>
</evidence>
<evidence type="ECO:0000313" key="11">
    <source>
        <dbReference type="Proteomes" id="UP000638353"/>
    </source>
</evidence>
<reference evidence="10" key="1">
    <citation type="journal article" date="2014" name="Int. J. Syst. Evol. Microbiol.">
        <title>Complete genome sequence of Corynebacterium casei LMG S-19264T (=DSM 44701T), isolated from a smear-ripened cheese.</title>
        <authorList>
            <consortium name="US DOE Joint Genome Institute (JGI-PGF)"/>
            <person name="Walter F."/>
            <person name="Albersmeier A."/>
            <person name="Kalinowski J."/>
            <person name="Ruckert C."/>
        </authorList>
    </citation>
    <scope>NUCLEOTIDE SEQUENCE</scope>
    <source>
        <strain evidence="10">JCM 4637</strain>
    </source>
</reference>
<sequence length="504" mass="51717">MAAPEAPDVQPEAPEAPVAPKHPVDRRPPLARLAAFGFQHVLIMYTGCITVPLVFGAAAGLDRSTIGLLINADLLVAGLITLVQSLGVGKVLGIRLPIVTGATFASVTPMILIAGEYGMPAVYGSMLAAGLFGLVVAVPFARLVRFFPPLVSGVVITVVGLSLIGVAGGLITGNDPKAPDYASPARLALAAGVLVAIVLFARFARGFLGQVGILAAIVLGTLAAVPLGLTDFSGAAGADWFGTAAPFHFGAPEFPASAVISMCVVMLVIFTESTATMMAVGEATGREVTDKDLARGLAADGLSGVLGGAMNSFMDTVFTQNVGLLRLTGVSSRYVTAAAGGMLLVLGLVPRLGELVAALPGPVVGAAGLMLFATVTMVGINTLRRVDLDRGHNLTIAAVALGAGLLPELAEGVYDRFPSWVQIILGSGITSAALVAFLLNLLFHHTGRIQHSRPEPIRRTIEASDPTEPDGEPDAEAQEPGKAGKAGQETPAGEEVREPARLRD</sequence>
<evidence type="ECO:0000256" key="9">
    <source>
        <dbReference type="SAM" id="Phobius"/>
    </source>
</evidence>
<dbReference type="PANTHER" id="PTHR42810">
    <property type="entry name" value="PURINE PERMEASE C1399.01C-RELATED"/>
    <property type="match status" value="1"/>
</dbReference>
<feature type="compositionally biased region" description="Acidic residues" evidence="8">
    <location>
        <begin position="465"/>
        <end position="477"/>
    </location>
</feature>
<organism evidence="10 11">
    <name type="scientific">Streptomyces finlayi</name>
    <dbReference type="NCBI Taxonomy" id="67296"/>
    <lineage>
        <taxon>Bacteria</taxon>
        <taxon>Bacillati</taxon>
        <taxon>Actinomycetota</taxon>
        <taxon>Actinomycetes</taxon>
        <taxon>Kitasatosporales</taxon>
        <taxon>Streptomycetaceae</taxon>
        <taxon>Streptomyces</taxon>
    </lineage>
</organism>
<dbReference type="PROSITE" id="PS01116">
    <property type="entry name" value="XANTH_URACIL_PERMASE"/>
    <property type="match status" value="1"/>
</dbReference>
<evidence type="ECO:0000256" key="8">
    <source>
        <dbReference type="SAM" id="MobiDB-lite"/>
    </source>
</evidence>
<feature type="transmembrane region" description="Helical" evidence="9">
    <location>
        <begin position="96"/>
        <end position="115"/>
    </location>
</feature>